<keyword evidence="3" id="KW-1185">Reference proteome</keyword>
<feature type="compositionally biased region" description="Basic and acidic residues" evidence="1">
    <location>
        <begin position="550"/>
        <end position="582"/>
    </location>
</feature>
<dbReference type="PANTHER" id="PTHR46481:SF4">
    <property type="entry name" value="ZINC FINGER BED DOMAIN-CONTAINING PROTEIN 4"/>
    <property type="match status" value="1"/>
</dbReference>
<feature type="non-terminal residue" evidence="2">
    <location>
        <position position="1"/>
    </location>
</feature>
<dbReference type="SUPFAM" id="SSF53098">
    <property type="entry name" value="Ribonuclease H-like"/>
    <property type="match status" value="1"/>
</dbReference>
<evidence type="ECO:0000313" key="3">
    <source>
        <dbReference type="Proteomes" id="UP001219934"/>
    </source>
</evidence>
<feature type="compositionally biased region" description="Acidic residues" evidence="1">
    <location>
        <begin position="195"/>
        <end position="217"/>
    </location>
</feature>
<gene>
    <name evidence="2" type="ORF">JOQ06_027084</name>
</gene>
<dbReference type="AlphaFoldDB" id="A0AAD6BER0"/>
<dbReference type="PANTHER" id="PTHR46481">
    <property type="entry name" value="ZINC FINGER BED DOMAIN-CONTAINING PROTEIN 4"/>
    <property type="match status" value="1"/>
</dbReference>
<sequence>IPDRRAAVKEPPRKEERPAITGAFLTYTKYKQESQDQRHKEEAIAEWIGRTALPPRTVEDVGFIKMMETIDKRLTVPKKTKITNLVEKMYLAEKEKFKHRLSMARKITIGLDIWTKKGLTASFLAVSACYFSPQDNKAEHILLNLKQMVHPHTAQAIAALVEESKEEWGLPKEKILTIITDNGSNMVAAFHCNAEEDSSSEEENLQDSDEEGEEDERYETLERRTPCVVHTLQLVVNMIQKELTINRLLGKVRQLVKLFRKSSVATERLLQQCGLILIKDCPTRWSRALELKDHLTSVADSMSWDSLLPSEWQKVAILKDLLLPFAEHTKVLESDTNSLSLVVPALLDLRNHLSEFSLANARSYRDAATLAQKMSANMEQRFSCFLDVTANKFSPLAAAACFVDPGVSAEAIVENNDEGIQNLLKVAEDYITRSVPPRLQVEEKVSENEEEEIVDTVAPETTHCPKRPRFRAIKLSFDDIFGYKGFGAWSRYGRNEAHSGRWGLAQQREQLLSTPQWLPDTDVWVRLESHEGPTEMDEPMFRRGITVTSKGKDKPQRYDRKRPQETKNESRQKVEADRKEENLAGNQCRWAISTLLD</sequence>
<dbReference type="InterPro" id="IPR052035">
    <property type="entry name" value="ZnF_BED_domain_contain"/>
</dbReference>
<feature type="region of interest" description="Disordered" evidence="1">
    <location>
        <begin position="542"/>
        <end position="583"/>
    </location>
</feature>
<proteinExistence type="predicted"/>
<feature type="region of interest" description="Disordered" evidence="1">
    <location>
        <begin position="195"/>
        <end position="219"/>
    </location>
</feature>
<comment type="caution">
    <text evidence="2">The sequence shown here is derived from an EMBL/GenBank/DDBJ whole genome shotgun (WGS) entry which is preliminary data.</text>
</comment>
<dbReference type="Proteomes" id="UP001219934">
    <property type="component" value="Unassembled WGS sequence"/>
</dbReference>
<name>A0AAD6BER0_9TELE</name>
<evidence type="ECO:0000313" key="2">
    <source>
        <dbReference type="EMBL" id="KAJ4940792.1"/>
    </source>
</evidence>
<accession>A0AAD6BER0</accession>
<organism evidence="2 3">
    <name type="scientific">Pogonophryne albipinna</name>
    <dbReference type="NCBI Taxonomy" id="1090488"/>
    <lineage>
        <taxon>Eukaryota</taxon>
        <taxon>Metazoa</taxon>
        <taxon>Chordata</taxon>
        <taxon>Craniata</taxon>
        <taxon>Vertebrata</taxon>
        <taxon>Euteleostomi</taxon>
        <taxon>Actinopterygii</taxon>
        <taxon>Neopterygii</taxon>
        <taxon>Teleostei</taxon>
        <taxon>Neoteleostei</taxon>
        <taxon>Acanthomorphata</taxon>
        <taxon>Eupercaria</taxon>
        <taxon>Perciformes</taxon>
        <taxon>Notothenioidei</taxon>
        <taxon>Pogonophryne</taxon>
    </lineage>
</organism>
<protein>
    <submittedName>
        <fullName evidence="2">Uncharacterized protein</fullName>
    </submittedName>
</protein>
<dbReference type="InterPro" id="IPR012337">
    <property type="entry name" value="RNaseH-like_sf"/>
</dbReference>
<dbReference type="EMBL" id="JAPTMU010000007">
    <property type="protein sequence ID" value="KAJ4940792.1"/>
    <property type="molecule type" value="Genomic_DNA"/>
</dbReference>
<reference evidence="2" key="1">
    <citation type="submission" date="2022-11" db="EMBL/GenBank/DDBJ databases">
        <title>Chromosome-level genome of Pogonophryne albipinna.</title>
        <authorList>
            <person name="Jo E."/>
        </authorList>
    </citation>
    <scope>NUCLEOTIDE SEQUENCE</scope>
    <source>
        <strain evidence="2">SGF0006</strain>
        <tissue evidence="2">Muscle</tissue>
    </source>
</reference>
<evidence type="ECO:0000256" key="1">
    <source>
        <dbReference type="SAM" id="MobiDB-lite"/>
    </source>
</evidence>